<reference evidence="1 2" key="1">
    <citation type="submission" date="2019-10" db="EMBL/GenBank/DDBJ databases">
        <authorList>
            <person name="Karimi E."/>
        </authorList>
    </citation>
    <scope>NUCLEOTIDE SEQUENCE [LARGE SCALE GENOMIC DNA]</scope>
    <source>
        <strain evidence="1">Pantoea sp. 111</strain>
    </source>
</reference>
<proteinExistence type="predicted"/>
<dbReference type="Gene3D" id="2.60.40.3940">
    <property type="match status" value="1"/>
</dbReference>
<sequence>MQRGIYINHHGKVDISDNLIYADPTSDDAINHILLTDVESFDVHDNFMEGRTADTGENGIEVTGASINGRVHDNHIKIPSGKYGIVFSGSSSNCTQYRNTILGGGSEYANTSSNAKTNTSITYEIGGEVSTDIGHGYIQKMGSKTVTLGTGGAFSVNFNTAFPNGIINVIAINGDSGASQTSVIVTSRSNTGFTGFFINGTSGISARVDYTVVGK</sequence>
<organism evidence="1 2">
    <name type="scientific">Pantoea brenneri</name>
    <dbReference type="NCBI Taxonomy" id="472694"/>
    <lineage>
        <taxon>Bacteria</taxon>
        <taxon>Pseudomonadati</taxon>
        <taxon>Pseudomonadota</taxon>
        <taxon>Gammaproteobacteria</taxon>
        <taxon>Enterobacterales</taxon>
        <taxon>Erwiniaceae</taxon>
        <taxon>Pantoea</taxon>
    </lineage>
</organism>
<dbReference type="RefSeq" id="WP_159223404.1">
    <property type="nucleotide sequence ID" value="NZ_LR733469.1"/>
</dbReference>
<name>A0AAX3J448_9GAMM</name>
<evidence type="ECO:0000313" key="1">
    <source>
        <dbReference type="EMBL" id="VXB58281.1"/>
    </source>
</evidence>
<evidence type="ECO:0008006" key="3">
    <source>
        <dbReference type="Google" id="ProtNLM"/>
    </source>
</evidence>
<dbReference type="AlphaFoldDB" id="A0AAX3J448"/>
<gene>
    <name evidence="1" type="ORF">PANT111_160130</name>
</gene>
<protein>
    <recommendedName>
        <fullName evidence="3">Right handed beta helix domain-containing protein</fullName>
    </recommendedName>
</protein>
<dbReference type="EMBL" id="CABWMH010000008">
    <property type="protein sequence ID" value="VXB58281.1"/>
    <property type="molecule type" value="Genomic_DNA"/>
</dbReference>
<accession>A0AAX3J448</accession>
<dbReference type="Proteomes" id="UP000433737">
    <property type="component" value="Unassembled WGS sequence"/>
</dbReference>
<evidence type="ECO:0000313" key="2">
    <source>
        <dbReference type="Proteomes" id="UP000433737"/>
    </source>
</evidence>
<comment type="caution">
    <text evidence="1">The sequence shown here is derived from an EMBL/GenBank/DDBJ whole genome shotgun (WGS) entry which is preliminary data.</text>
</comment>